<feature type="compositionally biased region" description="Low complexity" evidence="1">
    <location>
        <begin position="126"/>
        <end position="139"/>
    </location>
</feature>
<name>A0A075A286_OPIVI</name>
<sequence length="255" mass="27115">MFMACRTAASAAETNGYLGFKYAARLKEPAVGNEMNIVPFVGLQDIPSFLVCALKSHGKRSSKVVKDSLALLSKELFGHSQPRLSISSIVNSSCTPEVMDSLAMGFRGPVADQTLPGKSKALTKFNSSPNSISSGSVPGKRSSKVVKDSLALLSKELFGHSQPRLSISSIVNSSCTPEVMDSLAMGFRGPVADQTLPVYKEIESGKKGNMGKRESSSALSPTTLTGDLAVKNADFRVPTAPTCGRRTYEGFSVFH</sequence>
<dbReference type="KEGG" id="ovi:T265_00285"/>
<accession>A0A075A286</accession>
<reference evidence="2 3" key="1">
    <citation type="submission" date="2013-11" db="EMBL/GenBank/DDBJ databases">
        <title>Opisthorchis viverrini - life in the bile duct.</title>
        <authorList>
            <person name="Young N.D."/>
            <person name="Nagarajan N."/>
            <person name="Lin S.J."/>
            <person name="Korhonen P.K."/>
            <person name="Jex A.R."/>
            <person name="Hall R.S."/>
            <person name="Safavi-Hemami H."/>
            <person name="Kaewkong W."/>
            <person name="Bertrand D."/>
            <person name="Gao S."/>
            <person name="Seet Q."/>
            <person name="Wongkham S."/>
            <person name="Teh B.T."/>
            <person name="Wongkham C."/>
            <person name="Intapan P.M."/>
            <person name="Maleewong W."/>
            <person name="Yang X."/>
            <person name="Hu M."/>
            <person name="Wang Z."/>
            <person name="Hofmann A."/>
            <person name="Sternberg P.W."/>
            <person name="Tan P."/>
            <person name="Wang J."/>
            <person name="Gasser R.B."/>
        </authorList>
    </citation>
    <scope>NUCLEOTIDE SEQUENCE [LARGE SCALE GENOMIC DNA]</scope>
</reference>
<protein>
    <submittedName>
        <fullName evidence="2">Uncharacterized protein</fullName>
    </submittedName>
</protein>
<evidence type="ECO:0000313" key="2">
    <source>
        <dbReference type="EMBL" id="KER33828.1"/>
    </source>
</evidence>
<organism evidence="2 3">
    <name type="scientific">Opisthorchis viverrini</name>
    <name type="common">Southeast Asian liver fluke</name>
    <dbReference type="NCBI Taxonomy" id="6198"/>
    <lineage>
        <taxon>Eukaryota</taxon>
        <taxon>Metazoa</taxon>
        <taxon>Spiralia</taxon>
        <taxon>Lophotrochozoa</taxon>
        <taxon>Platyhelminthes</taxon>
        <taxon>Trematoda</taxon>
        <taxon>Digenea</taxon>
        <taxon>Opisthorchiida</taxon>
        <taxon>Opisthorchiata</taxon>
        <taxon>Opisthorchiidae</taxon>
        <taxon>Opisthorchis</taxon>
    </lineage>
</organism>
<dbReference type="EMBL" id="KL596621">
    <property type="protein sequence ID" value="KER33828.1"/>
    <property type="molecule type" value="Genomic_DNA"/>
</dbReference>
<dbReference type="RefSeq" id="XP_009162294.1">
    <property type="nucleotide sequence ID" value="XM_009164030.1"/>
</dbReference>
<evidence type="ECO:0000256" key="1">
    <source>
        <dbReference type="SAM" id="MobiDB-lite"/>
    </source>
</evidence>
<evidence type="ECO:0000313" key="3">
    <source>
        <dbReference type="Proteomes" id="UP000054324"/>
    </source>
</evidence>
<feature type="region of interest" description="Disordered" evidence="1">
    <location>
        <begin position="121"/>
        <end position="140"/>
    </location>
</feature>
<dbReference type="GeneID" id="20314473"/>
<dbReference type="Proteomes" id="UP000054324">
    <property type="component" value="Unassembled WGS sequence"/>
</dbReference>
<proteinExistence type="predicted"/>
<gene>
    <name evidence="2" type="ORF">T265_00285</name>
</gene>
<dbReference type="CTD" id="20314473"/>
<dbReference type="AlphaFoldDB" id="A0A075A286"/>
<keyword evidence="3" id="KW-1185">Reference proteome</keyword>